<dbReference type="OrthoDB" id="28755at2759"/>
<evidence type="ECO:0000256" key="7">
    <source>
        <dbReference type="SAM" id="Phobius"/>
    </source>
</evidence>
<feature type="transmembrane region" description="Helical" evidence="7">
    <location>
        <begin position="531"/>
        <end position="551"/>
    </location>
</feature>
<dbReference type="Gene3D" id="1.20.1250.20">
    <property type="entry name" value="MFS general substrate transporter like domains"/>
    <property type="match status" value="1"/>
</dbReference>
<keyword evidence="4 7" id="KW-1133">Transmembrane helix</keyword>
<accession>A0A0C3QW57</accession>
<keyword evidence="2" id="KW-0813">Transport</keyword>
<feature type="non-terminal residue" evidence="8">
    <location>
        <position position="627"/>
    </location>
</feature>
<dbReference type="Proteomes" id="UP000054248">
    <property type="component" value="Unassembled WGS sequence"/>
</dbReference>
<feature type="transmembrane region" description="Helical" evidence="7">
    <location>
        <begin position="102"/>
        <end position="124"/>
    </location>
</feature>
<evidence type="ECO:0000256" key="3">
    <source>
        <dbReference type="ARBA" id="ARBA00022692"/>
    </source>
</evidence>
<reference evidence="8 9" key="1">
    <citation type="submission" date="2014-04" db="EMBL/GenBank/DDBJ databases">
        <authorList>
            <consortium name="DOE Joint Genome Institute"/>
            <person name="Kuo A."/>
            <person name="Girlanda M."/>
            <person name="Perotto S."/>
            <person name="Kohler A."/>
            <person name="Nagy L.G."/>
            <person name="Floudas D."/>
            <person name="Copeland A."/>
            <person name="Barry K.W."/>
            <person name="Cichocki N."/>
            <person name="Veneault-Fourrey C."/>
            <person name="LaButti K."/>
            <person name="Lindquist E.A."/>
            <person name="Lipzen A."/>
            <person name="Lundell T."/>
            <person name="Morin E."/>
            <person name="Murat C."/>
            <person name="Sun H."/>
            <person name="Tunlid A."/>
            <person name="Henrissat B."/>
            <person name="Grigoriev I.V."/>
            <person name="Hibbett D.S."/>
            <person name="Martin F."/>
            <person name="Nordberg H.P."/>
            <person name="Cantor M.N."/>
            <person name="Hua S.X."/>
        </authorList>
    </citation>
    <scope>NUCLEOTIDE SEQUENCE [LARGE SCALE GENOMIC DNA]</scope>
    <source>
        <strain evidence="8 9">MUT 4182</strain>
    </source>
</reference>
<dbReference type="GO" id="GO:0005886">
    <property type="term" value="C:plasma membrane"/>
    <property type="evidence" value="ECO:0007669"/>
    <property type="project" value="TreeGrafter"/>
</dbReference>
<feature type="region of interest" description="Disordered" evidence="6">
    <location>
        <begin position="446"/>
        <end position="474"/>
    </location>
</feature>
<dbReference type="GO" id="GO:0008506">
    <property type="term" value="F:sucrose:proton symporter activity"/>
    <property type="evidence" value="ECO:0007669"/>
    <property type="project" value="TreeGrafter"/>
</dbReference>
<dbReference type="PANTHER" id="PTHR19432:SF91">
    <property type="entry name" value="GENERAL ALPHA-GLUCOSIDE PERMEASE"/>
    <property type="match status" value="1"/>
</dbReference>
<proteinExistence type="predicted"/>
<evidence type="ECO:0000256" key="4">
    <source>
        <dbReference type="ARBA" id="ARBA00022989"/>
    </source>
</evidence>
<feature type="region of interest" description="Disordered" evidence="6">
    <location>
        <begin position="483"/>
        <end position="502"/>
    </location>
</feature>
<dbReference type="HOGENOM" id="CLU_018303_0_0_1"/>
<sequence length="627" mass="67254">MAGFSGLPSSSSSSANATWSGVARVKGPRCARMPLLTIGMLGLQIVWSVEMGYASPYLLSLGLSKSLMSIVFVAGPLSGLIVQPLIGVLADHSKSRFGRRRPYMLGGSLFCVGAIILLGFTRWFSGLFTTAETRANDLLTIAFAVWSIYCIDFSINAVQAADRAILVDLLPPSEQEVGNAWAGRMFGLGSVAGFFVGNIDLPKAIPWMGKTQLQVLSVITSIFLMVTQGITSAGVTEKVLVKEADGQGRGSLISIFKDIWNNILTLPRVILQICIVQFFSWIAWFPVLFFSTVWVGEIYTREMLAKDPSLSPDDPTLQADATRAGSRALLWSSILSLGSSILLPFIVYQSSFSEDEDEKPWANGSGRNRKKDDSWARVFQWLKSMKIHLATLWMVSHLLFAITMGLTYFSTSVDNASALITLTGFSWAVSQWVPFSLVARISSADLRPSASTPSSSRPPATPSTSRTNSHASGANETIVASALEKGRKDDSSDAESDVGSDEELMLEKHGEGHGDGGMSNKAGIILGIHNIFVVIPQFLVTGLSSILFALLEPHKSVLDQGHAGHPAAGNVPNKNITDATSAAVAEVVRATLEPREAPVEGSGDSIGIIFRIGGVSAFIACGLCWKL</sequence>
<reference evidence="9" key="2">
    <citation type="submission" date="2015-01" db="EMBL/GenBank/DDBJ databases">
        <title>Evolutionary Origins and Diversification of the Mycorrhizal Mutualists.</title>
        <authorList>
            <consortium name="DOE Joint Genome Institute"/>
            <consortium name="Mycorrhizal Genomics Consortium"/>
            <person name="Kohler A."/>
            <person name="Kuo A."/>
            <person name="Nagy L.G."/>
            <person name="Floudas D."/>
            <person name="Copeland A."/>
            <person name="Barry K.W."/>
            <person name="Cichocki N."/>
            <person name="Veneault-Fourrey C."/>
            <person name="LaButti K."/>
            <person name="Lindquist E.A."/>
            <person name="Lipzen A."/>
            <person name="Lundell T."/>
            <person name="Morin E."/>
            <person name="Murat C."/>
            <person name="Riley R."/>
            <person name="Ohm R."/>
            <person name="Sun H."/>
            <person name="Tunlid A."/>
            <person name="Henrissat B."/>
            <person name="Grigoriev I.V."/>
            <person name="Hibbett D.S."/>
            <person name="Martin F."/>
        </authorList>
    </citation>
    <scope>NUCLEOTIDE SEQUENCE [LARGE SCALE GENOMIC DNA]</scope>
    <source>
        <strain evidence="9">MUT 4182</strain>
    </source>
</reference>
<keyword evidence="3 7" id="KW-0812">Transmembrane</keyword>
<feature type="transmembrane region" description="Helical" evidence="7">
    <location>
        <begin position="269"/>
        <end position="296"/>
    </location>
</feature>
<evidence type="ECO:0000256" key="5">
    <source>
        <dbReference type="ARBA" id="ARBA00023136"/>
    </source>
</evidence>
<feature type="transmembrane region" description="Helical" evidence="7">
    <location>
        <begin position="608"/>
        <end position="625"/>
    </location>
</feature>
<dbReference type="InterPro" id="IPR011701">
    <property type="entry name" value="MFS"/>
</dbReference>
<dbReference type="EMBL" id="KN822950">
    <property type="protein sequence ID" value="KIO33059.1"/>
    <property type="molecule type" value="Genomic_DNA"/>
</dbReference>
<feature type="transmembrane region" description="Helical" evidence="7">
    <location>
        <begin position="387"/>
        <end position="410"/>
    </location>
</feature>
<feature type="transmembrane region" description="Helical" evidence="7">
    <location>
        <begin position="213"/>
        <end position="235"/>
    </location>
</feature>
<feature type="compositionally biased region" description="Acidic residues" evidence="6">
    <location>
        <begin position="492"/>
        <end position="502"/>
    </location>
</feature>
<organism evidence="8 9">
    <name type="scientific">Tulasnella calospora MUT 4182</name>
    <dbReference type="NCBI Taxonomy" id="1051891"/>
    <lineage>
        <taxon>Eukaryota</taxon>
        <taxon>Fungi</taxon>
        <taxon>Dikarya</taxon>
        <taxon>Basidiomycota</taxon>
        <taxon>Agaricomycotina</taxon>
        <taxon>Agaricomycetes</taxon>
        <taxon>Cantharellales</taxon>
        <taxon>Tulasnellaceae</taxon>
        <taxon>Tulasnella</taxon>
    </lineage>
</organism>
<dbReference type="AlphaFoldDB" id="A0A0C3QW57"/>
<feature type="compositionally biased region" description="Low complexity" evidence="6">
    <location>
        <begin position="447"/>
        <end position="467"/>
    </location>
</feature>
<dbReference type="Pfam" id="PF07690">
    <property type="entry name" value="MFS_1"/>
    <property type="match status" value="1"/>
</dbReference>
<evidence type="ECO:0000313" key="8">
    <source>
        <dbReference type="EMBL" id="KIO33059.1"/>
    </source>
</evidence>
<dbReference type="InterPro" id="IPR036259">
    <property type="entry name" value="MFS_trans_sf"/>
</dbReference>
<comment type="subcellular location">
    <subcellularLocation>
        <location evidence="1">Membrane</location>
        <topology evidence="1">Multi-pass membrane protein</topology>
    </subcellularLocation>
</comment>
<evidence type="ECO:0000256" key="1">
    <source>
        <dbReference type="ARBA" id="ARBA00004141"/>
    </source>
</evidence>
<gene>
    <name evidence="8" type="ORF">M407DRAFT_65899</name>
</gene>
<keyword evidence="5 7" id="KW-0472">Membrane</keyword>
<evidence type="ECO:0000313" key="9">
    <source>
        <dbReference type="Proteomes" id="UP000054248"/>
    </source>
</evidence>
<evidence type="ECO:0000256" key="2">
    <source>
        <dbReference type="ARBA" id="ARBA00022448"/>
    </source>
</evidence>
<evidence type="ECO:0000256" key="6">
    <source>
        <dbReference type="SAM" id="MobiDB-lite"/>
    </source>
</evidence>
<keyword evidence="9" id="KW-1185">Reference proteome</keyword>
<dbReference type="SUPFAM" id="SSF103473">
    <property type="entry name" value="MFS general substrate transporter"/>
    <property type="match status" value="1"/>
</dbReference>
<feature type="transmembrane region" description="Helical" evidence="7">
    <location>
        <begin position="67"/>
        <end position="90"/>
    </location>
</feature>
<protein>
    <submittedName>
        <fullName evidence="8">Uncharacterized protein</fullName>
    </submittedName>
</protein>
<dbReference type="PANTHER" id="PTHR19432">
    <property type="entry name" value="SUGAR TRANSPORTER"/>
    <property type="match status" value="1"/>
</dbReference>
<feature type="transmembrane region" description="Helical" evidence="7">
    <location>
        <begin position="30"/>
        <end position="47"/>
    </location>
</feature>
<name>A0A0C3QW57_9AGAM</name>